<keyword evidence="1" id="KW-0880">Kelch repeat</keyword>
<comment type="caution">
    <text evidence="4">The sequence shown here is derived from an EMBL/GenBank/DDBJ whole genome shotgun (WGS) entry which is preliminary data.</text>
</comment>
<dbReference type="InterPro" id="IPR015915">
    <property type="entry name" value="Kelch-typ_b-propeller"/>
</dbReference>
<feature type="compositionally biased region" description="Polar residues" evidence="3">
    <location>
        <begin position="599"/>
        <end position="610"/>
    </location>
</feature>
<dbReference type="AlphaFoldDB" id="A0A9P6MA16"/>
<dbReference type="OrthoDB" id="10251809at2759"/>
<evidence type="ECO:0000313" key="5">
    <source>
        <dbReference type="Proteomes" id="UP000749646"/>
    </source>
</evidence>
<feature type="compositionally biased region" description="Polar residues" evidence="3">
    <location>
        <begin position="500"/>
        <end position="526"/>
    </location>
</feature>
<feature type="compositionally biased region" description="Low complexity" evidence="3">
    <location>
        <begin position="711"/>
        <end position="737"/>
    </location>
</feature>
<reference evidence="4" key="1">
    <citation type="journal article" date="2020" name="Fungal Divers.">
        <title>Resolving the Mortierellaceae phylogeny through synthesis of multi-gene phylogenetics and phylogenomics.</title>
        <authorList>
            <person name="Vandepol N."/>
            <person name="Liber J."/>
            <person name="Desiro A."/>
            <person name="Na H."/>
            <person name="Kennedy M."/>
            <person name="Barry K."/>
            <person name="Grigoriev I.V."/>
            <person name="Miller A.N."/>
            <person name="O'Donnell K."/>
            <person name="Stajich J.E."/>
            <person name="Bonito G."/>
        </authorList>
    </citation>
    <scope>NUCLEOTIDE SEQUENCE</scope>
    <source>
        <strain evidence="4">MES-2147</strain>
    </source>
</reference>
<proteinExistence type="predicted"/>
<organism evidence="4 5">
    <name type="scientific">Modicella reniformis</name>
    <dbReference type="NCBI Taxonomy" id="1440133"/>
    <lineage>
        <taxon>Eukaryota</taxon>
        <taxon>Fungi</taxon>
        <taxon>Fungi incertae sedis</taxon>
        <taxon>Mucoromycota</taxon>
        <taxon>Mortierellomycotina</taxon>
        <taxon>Mortierellomycetes</taxon>
        <taxon>Mortierellales</taxon>
        <taxon>Mortierellaceae</taxon>
        <taxon>Modicella</taxon>
    </lineage>
</organism>
<name>A0A9P6MA16_9FUNG</name>
<evidence type="ECO:0000256" key="2">
    <source>
        <dbReference type="ARBA" id="ARBA00022737"/>
    </source>
</evidence>
<feature type="compositionally biased region" description="Low complexity" evidence="3">
    <location>
        <begin position="245"/>
        <end position="257"/>
    </location>
</feature>
<dbReference type="Proteomes" id="UP000749646">
    <property type="component" value="Unassembled WGS sequence"/>
</dbReference>
<feature type="region of interest" description="Disordered" evidence="3">
    <location>
        <begin position="233"/>
        <end position="258"/>
    </location>
</feature>
<evidence type="ECO:0000256" key="1">
    <source>
        <dbReference type="ARBA" id="ARBA00022441"/>
    </source>
</evidence>
<accession>A0A9P6MA16</accession>
<gene>
    <name evidence="4" type="primary">FBXO42_1</name>
    <name evidence="4" type="ORF">BGZ65_000953</name>
</gene>
<dbReference type="EMBL" id="JAAAHW010003413">
    <property type="protein sequence ID" value="KAF9984130.1"/>
    <property type="molecule type" value="Genomic_DNA"/>
</dbReference>
<feature type="region of interest" description="Disordered" evidence="3">
    <location>
        <begin position="685"/>
        <end position="758"/>
    </location>
</feature>
<dbReference type="Gene3D" id="2.120.10.80">
    <property type="entry name" value="Kelch-type beta propeller"/>
    <property type="match status" value="1"/>
</dbReference>
<dbReference type="PANTHER" id="PTHR46093">
    <property type="entry name" value="ACYL-COA-BINDING DOMAIN-CONTAINING PROTEIN 5"/>
    <property type="match status" value="1"/>
</dbReference>
<sequence length="805" mass="84853">MDQYKRSNLGMALDPNTGLVYMYGGFQYNSFSSELSVLDTTISVPSKMTWTLATNQTKIPGLYDPVVLFAHTLKKILVMGGCNVYDAGTGLVRTCATLDTVYLVSNGASEASLGIQRQMTTVGPPPRFQACNVVLKNGNIFVQGGKDMSTVFGDAWVLDVVNWTWTKITINGPAAAMTRVGHSCQMGPNGQIIVVGGSKNNTFVTPYMAVIDSNTWTWTTNYKGAPLDNIWLTPQTGGDGGGSSSSGDRPPDGLSSGAKGGIGAGIAIGVLGLGLGFFFWRRRRQSTQQQQQQQHQDPATTGSYHRVQQLPKPLEKSHTTSTTHSLNNNEGDMNRLIHGSATAGAGAGFEHISHPSGPGSEITPLPLGSIPLAQTHMNMIPAHMAPVHMVPAHMIPSHAVPTHLMATYQSTTPISQQGMVPVSHPTLISMPLAPVSHQTMGSIPLPPGVYQGHSPSSQSTMYTTGYQVPGTILSDSSLTSPKYSGVLTTLPVGSGEITGGKNSPPQNTASRFGFPSNPSFKGSVQTGEDAALAAALFQAEDQISSRRSPKKPFQDPIPLQQQPQHVVYAAHIHPTSSSSTSPPLSPWPPLAQGKEPYTPNATTTDRTGLSRTGLPGPQSVPEHEARIERFAPGVKTQVMSTRNLNQDGFYPPLTPTGPYNSHSIVVGAPATGVTSNASSFAAAAATSLPRGSPNRPDMESGSRGVGGSGYFGSMATSSAPTTATASASNSNCNSASSGHDYHPDGLSLPSGSTASLYQSQPYRDPQTLKDLENITNMISVEIQAEPKNPHTIVSTPGVKGWHIAK</sequence>
<keyword evidence="5" id="KW-1185">Reference proteome</keyword>
<evidence type="ECO:0000313" key="4">
    <source>
        <dbReference type="EMBL" id="KAF9984130.1"/>
    </source>
</evidence>
<feature type="region of interest" description="Disordered" evidence="3">
    <location>
        <begin position="496"/>
        <end position="526"/>
    </location>
</feature>
<protein>
    <submittedName>
        <fullName evidence="4">F-box only protein 42</fullName>
    </submittedName>
</protein>
<feature type="region of interest" description="Disordered" evidence="3">
    <location>
        <begin position="284"/>
        <end position="336"/>
    </location>
</feature>
<dbReference type="PANTHER" id="PTHR46093:SF18">
    <property type="entry name" value="FIBRONECTIN TYPE-III DOMAIN-CONTAINING PROTEIN"/>
    <property type="match status" value="1"/>
</dbReference>
<feature type="compositionally biased region" description="Low complexity" evidence="3">
    <location>
        <begin position="286"/>
        <end position="296"/>
    </location>
</feature>
<dbReference type="SUPFAM" id="SSF117281">
    <property type="entry name" value="Kelch motif"/>
    <property type="match status" value="1"/>
</dbReference>
<dbReference type="Pfam" id="PF24681">
    <property type="entry name" value="Kelch_KLHDC2_KLHL20_DRC7"/>
    <property type="match status" value="1"/>
</dbReference>
<feature type="region of interest" description="Disordered" evidence="3">
    <location>
        <begin position="574"/>
        <end position="622"/>
    </location>
</feature>
<feature type="compositionally biased region" description="Polar residues" evidence="3">
    <location>
        <begin position="749"/>
        <end position="758"/>
    </location>
</feature>
<keyword evidence="2" id="KW-0677">Repeat</keyword>
<evidence type="ECO:0000256" key="3">
    <source>
        <dbReference type="SAM" id="MobiDB-lite"/>
    </source>
</evidence>